<protein>
    <submittedName>
        <fullName evidence="2">ATPase AAA</fullName>
    </submittedName>
</protein>
<accession>A0ABM8FK69</accession>
<dbReference type="Proteomes" id="UP001321445">
    <property type="component" value="Chromosome"/>
</dbReference>
<gene>
    <name evidence="2" type="ORF">HCR_10120</name>
</gene>
<dbReference type="EMBL" id="AP027370">
    <property type="protein sequence ID" value="BDY12700.1"/>
    <property type="molecule type" value="Genomic_DNA"/>
</dbReference>
<reference evidence="2 3" key="1">
    <citation type="submission" date="2023-03" db="EMBL/GenBank/DDBJ databases">
        <title>Description of Hydrogenimonas sp. ISO32.</title>
        <authorList>
            <person name="Mino S."/>
            <person name="Fukazawa S."/>
            <person name="Sawabe T."/>
        </authorList>
    </citation>
    <scope>NUCLEOTIDE SEQUENCE [LARGE SCALE GENOMIC DNA]</scope>
    <source>
        <strain evidence="2 3">ISO32</strain>
    </source>
</reference>
<dbReference type="Pfam" id="PF13173">
    <property type="entry name" value="AAA_14"/>
    <property type="match status" value="1"/>
</dbReference>
<proteinExistence type="predicted"/>
<organism evidence="2 3">
    <name type="scientific">Hydrogenimonas cancrithermarum</name>
    <dbReference type="NCBI Taxonomy" id="2993563"/>
    <lineage>
        <taxon>Bacteria</taxon>
        <taxon>Pseudomonadati</taxon>
        <taxon>Campylobacterota</taxon>
        <taxon>Epsilonproteobacteria</taxon>
        <taxon>Campylobacterales</taxon>
        <taxon>Hydrogenimonadaceae</taxon>
        <taxon>Hydrogenimonas</taxon>
    </lineage>
</organism>
<name>A0ABM8FK69_9BACT</name>
<feature type="domain" description="AAA" evidence="1">
    <location>
        <begin position="1"/>
        <end position="61"/>
    </location>
</feature>
<dbReference type="PANTHER" id="PTHR42990:SF1">
    <property type="entry name" value="AAA+ ATPASE DOMAIN-CONTAINING PROTEIN"/>
    <property type="match status" value="1"/>
</dbReference>
<evidence type="ECO:0000313" key="2">
    <source>
        <dbReference type="EMBL" id="BDY12700.1"/>
    </source>
</evidence>
<dbReference type="InterPro" id="IPR027417">
    <property type="entry name" value="P-loop_NTPase"/>
</dbReference>
<dbReference type="SUPFAM" id="SSF52540">
    <property type="entry name" value="P-loop containing nucleoside triphosphate hydrolases"/>
    <property type="match status" value="1"/>
</dbReference>
<dbReference type="PANTHER" id="PTHR42990">
    <property type="entry name" value="ATPASE"/>
    <property type="match status" value="1"/>
</dbReference>
<evidence type="ECO:0000259" key="1">
    <source>
        <dbReference type="Pfam" id="PF13173"/>
    </source>
</evidence>
<dbReference type="InterPro" id="IPR041682">
    <property type="entry name" value="AAA_14"/>
</dbReference>
<keyword evidence="3" id="KW-1185">Reference proteome</keyword>
<evidence type="ECO:0000313" key="3">
    <source>
        <dbReference type="Proteomes" id="UP001321445"/>
    </source>
</evidence>
<sequence>MVIDEIHKYPGFETELKKIYDFLDLQVIFSGSSALKIDNAKADLSRRAVIYEIEGLSFREFIELKSGMKLPSFSLEDILQNHIEIATDLLDKFNKTTLFQEYLQFGYYPFYFDKKSNYYLKLNETINTVLEVDIPSIFNIEYQNIRNLKKLIRLICEWQPYTPNIKELLAKMEMGEDYRSLYRYLEYLNGAKILKVIRAKSKGDNIFTKPEKIYLNNTNLHYSYCDKAQIGTIREVFFASMLFEHTLSIPKKGDFLVDDTYLFEIGGKRKSFKQIKDMENSFVAADDIEIGSGNKIPLWLFGFLY</sequence>